<evidence type="ECO:0000313" key="3">
    <source>
        <dbReference type="EMBL" id="KAJ8958278.1"/>
    </source>
</evidence>
<gene>
    <name evidence="3" type="ORF">NQ318_017422</name>
</gene>
<keyword evidence="4" id="KW-1185">Reference proteome</keyword>
<dbReference type="Proteomes" id="UP001162162">
    <property type="component" value="Unassembled WGS sequence"/>
</dbReference>
<dbReference type="InterPro" id="IPR058912">
    <property type="entry name" value="HTH_animal"/>
</dbReference>
<feature type="region of interest" description="Disordered" evidence="1">
    <location>
        <begin position="159"/>
        <end position="182"/>
    </location>
</feature>
<evidence type="ECO:0000256" key="1">
    <source>
        <dbReference type="SAM" id="MobiDB-lite"/>
    </source>
</evidence>
<organism evidence="3 4">
    <name type="scientific">Aromia moschata</name>
    <dbReference type="NCBI Taxonomy" id="1265417"/>
    <lineage>
        <taxon>Eukaryota</taxon>
        <taxon>Metazoa</taxon>
        <taxon>Ecdysozoa</taxon>
        <taxon>Arthropoda</taxon>
        <taxon>Hexapoda</taxon>
        <taxon>Insecta</taxon>
        <taxon>Pterygota</taxon>
        <taxon>Neoptera</taxon>
        <taxon>Endopterygota</taxon>
        <taxon>Coleoptera</taxon>
        <taxon>Polyphaga</taxon>
        <taxon>Cucujiformia</taxon>
        <taxon>Chrysomeloidea</taxon>
        <taxon>Cerambycidae</taxon>
        <taxon>Cerambycinae</taxon>
        <taxon>Callichromatini</taxon>
        <taxon>Aromia</taxon>
    </lineage>
</organism>
<comment type="caution">
    <text evidence="3">The sequence shown here is derived from an EMBL/GenBank/DDBJ whole genome shotgun (WGS) entry which is preliminary data.</text>
</comment>
<evidence type="ECO:0000313" key="4">
    <source>
        <dbReference type="Proteomes" id="UP001162162"/>
    </source>
</evidence>
<dbReference type="EMBL" id="JAPWTK010000018">
    <property type="protein sequence ID" value="KAJ8958278.1"/>
    <property type="molecule type" value="Genomic_DNA"/>
</dbReference>
<feature type="region of interest" description="Disordered" evidence="1">
    <location>
        <begin position="1"/>
        <end position="45"/>
    </location>
</feature>
<dbReference type="Pfam" id="PF26215">
    <property type="entry name" value="HTH_animal"/>
    <property type="match status" value="1"/>
</dbReference>
<reference evidence="3" key="1">
    <citation type="journal article" date="2023" name="Insect Mol. Biol.">
        <title>Genome sequencing provides insights into the evolution of gene families encoding plant cell wall-degrading enzymes in longhorned beetles.</title>
        <authorList>
            <person name="Shin N.R."/>
            <person name="Okamura Y."/>
            <person name="Kirsch R."/>
            <person name="Pauchet Y."/>
        </authorList>
    </citation>
    <scope>NUCLEOTIDE SEQUENCE</scope>
    <source>
        <strain evidence="3">AMC_N1</strain>
    </source>
</reference>
<sequence>MNENEFMASPTPVLLPLGPSAGQAHVPSCGSVEVRDDRDSTNSSVGREYHQKVFLRPAGQVFTDPHVFFPVEYNERETHPDLPPLNQGTISKIEAEYREMGHVRKVPSKRQAVVDDYTKLNLLLALEENPITPALFRRECFEKFNEKISRTNYVQLPVGRHRSSQGLTTEGDKKDQTSTTSAASITRLQEIKDWTATELHEHHPSDPDCITRLLDGQPSTCPVIPYLQQDDIIEEIAEGSIILIPKDPLLTQMNCKVSEHQEIKVPTLVQVPVGCSISVHHQTYLNEQNTLYSRPMETIHLETTSYTDARNSSALMTPPRLTKLTRIHDELSHIRIDNLKQVPRQEPTSSNVFAVNVLHLAISTPLHTTFPLLKAVLEVRFCQLVQNFHRLSSELRVGKVSPDTVLFKVVASRSQRAGSSISSVIGHTSYNRADRLRLLLDTTGKNPSGYSQQMRIELIDAPGNEIRIYPGDIFLCTKKKRKTYEVLENKLTDDEDKTVQPKKKNISLAGRSEIHRTPHSVIMTSAKEELEKKEENKKMKNKAETICDDESRPEELKQIKEALTKNGYKEKDIDRVCRTQNTKVEQQPTTYACLPYVSAVTDKLKKTLSKKNIGVRFRTVKKIQQVLPSNKDPVPRLLTKGVYELKCTCGRSYIGQTGRSIQCKSLEIMKNNNNFNREDGYRLSNTWRLAIPRTSDLECYGQPSSTDVQPTIAEPRYIPKSKRRQHQSLETF</sequence>
<accession>A0AAV8Z4I3</accession>
<feature type="domain" description="Helix-turn-helix" evidence="2">
    <location>
        <begin position="537"/>
        <end position="575"/>
    </location>
</feature>
<proteinExistence type="predicted"/>
<protein>
    <recommendedName>
        <fullName evidence="2">Helix-turn-helix domain-containing protein</fullName>
    </recommendedName>
</protein>
<dbReference type="AlphaFoldDB" id="A0AAV8Z4I3"/>
<name>A0AAV8Z4I3_9CUCU</name>
<evidence type="ECO:0000259" key="2">
    <source>
        <dbReference type="Pfam" id="PF26215"/>
    </source>
</evidence>